<name>A0ABT7YGB0_9BACT</name>
<dbReference type="EMBL" id="JAUEPH010000007">
    <property type="protein sequence ID" value="MDN3205561.1"/>
    <property type="molecule type" value="Genomic_DNA"/>
</dbReference>
<evidence type="ECO:0000313" key="2">
    <source>
        <dbReference type="Proteomes" id="UP001171916"/>
    </source>
</evidence>
<comment type="caution">
    <text evidence="1">The sequence shown here is derived from an EMBL/GenBank/DDBJ whole genome shotgun (WGS) entry which is preliminary data.</text>
</comment>
<proteinExistence type="predicted"/>
<dbReference type="Proteomes" id="UP001171916">
    <property type="component" value="Unassembled WGS sequence"/>
</dbReference>
<dbReference type="NCBIfam" id="NF033709">
    <property type="entry name" value="PorV_fam"/>
    <property type="match status" value="1"/>
</dbReference>
<gene>
    <name evidence="1" type="primary">porQ</name>
    <name evidence="1" type="ORF">QVH07_15475</name>
</gene>
<protein>
    <submittedName>
        <fullName evidence="1">Type IX secretion system protein PorQ</fullName>
    </submittedName>
</protein>
<dbReference type="NCBIfam" id="NF033711">
    <property type="entry name" value="T9SS_PorQ"/>
    <property type="match status" value="1"/>
</dbReference>
<evidence type="ECO:0000313" key="1">
    <source>
        <dbReference type="EMBL" id="MDN3205561.1"/>
    </source>
</evidence>
<accession>A0ABT7YGB0</accession>
<keyword evidence="2" id="KW-1185">Reference proteome</keyword>
<organism evidence="1 2">
    <name type="scientific">Algoriphagus sediminis</name>
    <dbReference type="NCBI Taxonomy" id="3057113"/>
    <lineage>
        <taxon>Bacteria</taxon>
        <taxon>Pseudomonadati</taxon>
        <taxon>Bacteroidota</taxon>
        <taxon>Cytophagia</taxon>
        <taxon>Cytophagales</taxon>
        <taxon>Cyclobacteriaceae</taxon>
        <taxon>Algoriphagus</taxon>
    </lineage>
</organism>
<reference evidence="1" key="1">
    <citation type="submission" date="2023-06" db="EMBL/GenBank/DDBJ databases">
        <title>Robiginitalea aurantiacus sp. nov. and Algoriphagus sediminis sp. nov., isolated from coastal sediment.</title>
        <authorList>
            <person name="Zhou Z.Y."/>
            <person name="An J."/>
            <person name="Jia Y.W."/>
            <person name="Du Z.J."/>
        </authorList>
    </citation>
    <scope>NUCLEOTIDE SEQUENCE</scope>
    <source>
        <strain evidence="1">C2-7</strain>
    </source>
</reference>
<sequence length="320" mass="35397">MSLLFLLPLANAFAQTRELAFQFLDQPSFTRLSSLGGVNVTSNSELLFFMQNPASLNEENSNVASFHYLNFPGGINWGSAGYQWSPGFAGEFAVGLQLVSYGEFEGFDRFGVSTGDFSAQEFNLQLSYSRAKGVFNYGATLKLMGSILESYQAYGLAMDLGVVYDHPKEDLRIGFVVKNLGLPISGYLPDQKLRLPSDVRFGASFKPKYMPVRFSWTLRNLNSMERGIEEPDSFGRQALEKMVWGAEIIPSENFSLQIGYNLLVRRQFSGNSGAGSAGFSGGFAFRVKSFELSYARSFYNVAGASNVFGVSTNLKKKRSF</sequence>